<protein>
    <submittedName>
        <fullName evidence="2">Uncharacterized protein</fullName>
    </submittedName>
</protein>
<proteinExistence type="predicted"/>
<organism evidence="2 3">
    <name type="scientific">Castilleja foliolosa</name>
    <dbReference type="NCBI Taxonomy" id="1961234"/>
    <lineage>
        <taxon>Eukaryota</taxon>
        <taxon>Viridiplantae</taxon>
        <taxon>Streptophyta</taxon>
        <taxon>Embryophyta</taxon>
        <taxon>Tracheophyta</taxon>
        <taxon>Spermatophyta</taxon>
        <taxon>Magnoliopsida</taxon>
        <taxon>eudicotyledons</taxon>
        <taxon>Gunneridae</taxon>
        <taxon>Pentapetalae</taxon>
        <taxon>asterids</taxon>
        <taxon>lamiids</taxon>
        <taxon>Lamiales</taxon>
        <taxon>Orobanchaceae</taxon>
        <taxon>Pedicularideae</taxon>
        <taxon>Castillejinae</taxon>
        <taxon>Castilleja</taxon>
    </lineage>
</organism>
<sequence>MNNHPKPPPPMPSSASATSVYRRRSSQLQPPRALSGPAIAHPFEAVEAEGTVKKKKPDSEGEN</sequence>
<evidence type="ECO:0000313" key="2">
    <source>
        <dbReference type="EMBL" id="KAL3651958.1"/>
    </source>
</evidence>
<feature type="region of interest" description="Disordered" evidence="1">
    <location>
        <begin position="1"/>
        <end position="63"/>
    </location>
</feature>
<name>A0ABD3EBY7_9LAMI</name>
<evidence type="ECO:0000256" key="1">
    <source>
        <dbReference type="SAM" id="MobiDB-lite"/>
    </source>
</evidence>
<gene>
    <name evidence="2" type="ORF">CASFOL_004960</name>
</gene>
<evidence type="ECO:0000313" key="3">
    <source>
        <dbReference type="Proteomes" id="UP001632038"/>
    </source>
</evidence>
<keyword evidence="3" id="KW-1185">Reference proteome</keyword>
<comment type="caution">
    <text evidence="2">The sequence shown here is derived from an EMBL/GenBank/DDBJ whole genome shotgun (WGS) entry which is preliminary data.</text>
</comment>
<dbReference type="EMBL" id="JAVIJP010000006">
    <property type="protein sequence ID" value="KAL3651958.1"/>
    <property type="molecule type" value="Genomic_DNA"/>
</dbReference>
<accession>A0ABD3EBY7</accession>
<dbReference type="AlphaFoldDB" id="A0ABD3EBY7"/>
<feature type="compositionally biased region" description="Pro residues" evidence="1">
    <location>
        <begin position="1"/>
        <end position="12"/>
    </location>
</feature>
<reference evidence="3" key="1">
    <citation type="journal article" date="2024" name="IScience">
        <title>Strigolactones Initiate the Formation of Haustorium-like Structures in Castilleja.</title>
        <authorList>
            <person name="Buerger M."/>
            <person name="Peterson D."/>
            <person name="Chory J."/>
        </authorList>
    </citation>
    <scope>NUCLEOTIDE SEQUENCE [LARGE SCALE GENOMIC DNA]</scope>
</reference>
<dbReference type="Proteomes" id="UP001632038">
    <property type="component" value="Unassembled WGS sequence"/>
</dbReference>